<evidence type="ECO:0000256" key="1">
    <source>
        <dbReference type="PROSITE-ProRule" id="PRU00024"/>
    </source>
</evidence>
<dbReference type="GO" id="GO:0008270">
    <property type="term" value="F:zinc ion binding"/>
    <property type="evidence" value="ECO:0007669"/>
    <property type="project" value="UniProtKB-KW"/>
</dbReference>
<dbReference type="EMBL" id="CAJPWZ010002926">
    <property type="protein sequence ID" value="CAG2248203.1"/>
    <property type="molecule type" value="Genomic_DNA"/>
</dbReference>
<sequence>MASNPKFCGICDQRHITKSSSYWCSECNQALCIECKDFHTLSKASQNHSTIAISNYLALESSFSQVEGHCSVHDDKYVLFCQTHDCLLCLTCLEEHTKCEDVVRISKITKDVKTSESLLDTQKSLSDIILNLSKIQCHLEENICDIKKQKDSILLEIAQMREKINSHLDKIEHALKTELCNEVDNQCNNTMCKTLEDIKRKKIDIENVSSNE</sequence>
<dbReference type="Proteomes" id="UP000683360">
    <property type="component" value="Unassembled WGS sequence"/>
</dbReference>
<dbReference type="SUPFAM" id="SSF57845">
    <property type="entry name" value="B-box zinc-binding domain"/>
    <property type="match status" value="1"/>
</dbReference>
<gene>
    <name evidence="3" type="ORF">MEDL_60060</name>
</gene>
<keyword evidence="4" id="KW-1185">Reference proteome</keyword>
<keyword evidence="1" id="KW-0862">Zinc</keyword>
<keyword evidence="1" id="KW-0863">Zinc-finger</keyword>
<reference evidence="3" key="1">
    <citation type="submission" date="2021-03" db="EMBL/GenBank/DDBJ databases">
        <authorList>
            <person name="Bekaert M."/>
        </authorList>
    </citation>
    <scope>NUCLEOTIDE SEQUENCE</scope>
</reference>
<dbReference type="GO" id="GO:0005654">
    <property type="term" value="C:nucleoplasm"/>
    <property type="evidence" value="ECO:0007669"/>
    <property type="project" value="TreeGrafter"/>
</dbReference>
<dbReference type="PANTHER" id="PTHR25462:SF305">
    <property type="entry name" value="RING-TYPE DOMAIN-CONTAINING PROTEIN"/>
    <property type="match status" value="1"/>
</dbReference>
<proteinExistence type="predicted"/>
<dbReference type="InterPro" id="IPR047153">
    <property type="entry name" value="TRIM45/56/19-like"/>
</dbReference>
<dbReference type="PANTHER" id="PTHR25462">
    <property type="entry name" value="BONUS, ISOFORM C-RELATED"/>
    <property type="match status" value="1"/>
</dbReference>
<evidence type="ECO:0000313" key="4">
    <source>
        <dbReference type="Proteomes" id="UP000683360"/>
    </source>
</evidence>
<accession>A0A8S3UWC6</accession>
<name>A0A8S3UWC6_MYTED</name>
<dbReference type="PROSITE" id="PS50119">
    <property type="entry name" value="ZF_BBOX"/>
    <property type="match status" value="1"/>
</dbReference>
<dbReference type="OrthoDB" id="6108241at2759"/>
<dbReference type="InterPro" id="IPR000315">
    <property type="entry name" value="Znf_B-box"/>
</dbReference>
<feature type="domain" description="B box-type" evidence="2">
    <location>
        <begin position="3"/>
        <end position="53"/>
    </location>
</feature>
<organism evidence="3 4">
    <name type="scientific">Mytilus edulis</name>
    <name type="common">Blue mussel</name>
    <dbReference type="NCBI Taxonomy" id="6550"/>
    <lineage>
        <taxon>Eukaryota</taxon>
        <taxon>Metazoa</taxon>
        <taxon>Spiralia</taxon>
        <taxon>Lophotrochozoa</taxon>
        <taxon>Mollusca</taxon>
        <taxon>Bivalvia</taxon>
        <taxon>Autobranchia</taxon>
        <taxon>Pteriomorphia</taxon>
        <taxon>Mytilida</taxon>
        <taxon>Mytiloidea</taxon>
        <taxon>Mytilidae</taxon>
        <taxon>Mytilinae</taxon>
        <taxon>Mytilus</taxon>
    </lineage>
</organism>
<dbReference type="GO" id="GO:0061630">
    <property type="term" value="F:ubiquitin protein ligase activity"/>
    <property type="evidence" value="ECO:0007669"/>
    <property type="project" value="TreeGrafter"/>
</dbReference>
<evidence type="ECO:0000259" key="2">
    <source>
        <dbReference type="PROSITE" id="PS50119"/>
    </source>
</evidence>
<protein>
    <recommendedName>
        <fullName evidence="2">B box-type domain-containing protein</fullName>
    </recommendedName>
</protein>
<keyword evidence="1" id="KW-0479">Metal-binding</keyword>
<comment type="caution">
    <text evidence="3">The sequence shown here is derived from an EMBL/GenBank/DDBJ whole genome shotgun (WGS) entry which is preliminary data.</text>
</comment>
<dbReference type="Gene3D" id="3.30.160.60">
    <property type="entry name" value="Classic Zinc Finger"/>
    <property type="match status" value="1"/>
</dbReference>
<evidence type="ECO:0000313" key="3">
    <source>
        <dbReference type="EMBL" id="CAG2248203.1"/>
    </source>
</evidence>
<dbReference type="AlphaFoldDB" id="A0A8S3UWC6"/>
<dbReference type="CDD" id="cd19757">
    <property type="entry name" value="Bbox1"/>
    <property type="match status" value="1"/>
</dbReference>